<feature type="region of interest" description="Disordered" evidence="1">
    <location>
        <begin position="472"/>
        <end position="494"/>
    </location>
</feature>
<gene>
    <name evidence="3" type="ORF">NE863_34075</name>
</gene>
<keyword evidence="3" id="KW-0614">Plasmid</keyword>
<dbReference type="Gene3D" id="3.50.50.60">
    <property type="entry name" value="FAD/NAD(P)-binding domain"/>
    <property type="match status" value="1"/>
</dbReference>
<dbReference type="AlphaFoldDB" id="A0A9Q8YH30"/>
<evidence type="ECO:0000256" key="1">
    <source>
        <dbReference type="SAM" id="MobiDB-lite"/>
    </source>
</evidence>
<protein>
    <submittedName>
        <fullName evidence="3">FAD-dependent oxidoreductase</fullName>
    </submittedName>
</protein>
<evidence type="ECO:0000313" key="4">
    <source>
        <dbReference type="Proteomes" id="UP001055460"/>
    </source>
</evidence>
<evidence type="ECO:0000313" key="3">
    <source>
        <dbReference type="EMBL" id="USJ27464.1"/>
    </source>
</evidence>
<dbReference type="SUPFAM" id="SSF51905">
    <property type="entry name" value="FAD/NAD(P)-binding domain"/>
    <property type="match status" value="1"/>
</dbReference>
<dbReference type="EMBL" id="CP098809">
    <property type="protein sequence ID" value="USJ27464.1"/>
    <property type="molecule type" value="Genomic_DNA"/>
</dbReference>
<organism evidence="3 4">
    <name type="scientific">Ensifer adhaerens</name>
    <name type="common">Sinorhizobium morelense</name>
    <dbReference type="NCBI Taxonomy" id="106592"/>
    <lineage>
        <taxon>Bacteria</taxon>
        <taxon>Pseudomonadati</taxon>
        <taxon>Pseudomonadota</taxon>
        <taxon>Alphaproteobacteria</taxon>
        <taxon>Hyphomicrobiales</taxon>
        <taxon>Rhizobiaceae</taxon>
        <taxon>Sinorhizobium/Ensifer group</taxon>
        <taxon>Ensifer</taxon>
    </lineage>
</organism>
<dbReference type="Proteomes" id="UP001055460">
    <property type="component" value="Plasmid pB"/>
</dbReference>
<name>A0A9Q8YH30_ENSAD</name>
<geneLocation type="plasmid" evidence="3 4">
    <name>pB</name>
</geneLocation>
<dbReference type="RefSeq" id="WP_252161088.1">
    <property type="nucleotide sequence ID" value="NZ_CP098809.1"/>
</dbReference>
<dbReference type="GO" id="GO:0050660">
    <property type="term" value="F:flavin adenine dinucleotide binding"/>
    <property type="evidence" value="ECO:0007669"/>
    <property type="project" value="TreeGrafter"/>
</dbReference>
<accession>A0A9Q8YH30</accession>
<dbReference type="Pfam" id="PF13450">
    <property type="entry name" value="NAD_binding_8"/>
    <property type="match status" value="1"/>
</dbReference>
<dbReference type="PRINTS" id="PR00419">
    <property type="entry name" value="ADXRDTASE"/>
</dbReference>
<reference evidence="3" key="1">
    <citation type="submission" date="2022-06" db="EMBL/GenBank/DDBJ databases">
        <title>Physiological and biochemical characterization and genomic elucidation of a strain of the genus Ensifer adhaerens M8 that combines arsenic oxidation and chromium reduction.</title>
        <authorList>
            <person name="Li X."/>
            <person name="Yu c."/>
        </authorList>
    </citation>
    <scope>NUCLEOTIDE SEQUENCE</scope>
    <source>
        <strain evidence="3">M8</strain>
        <plasmid evidence="3">pB</plasmid>
    </source>
</reference>
<feature type="domain" description="Amine oxidase" evidence="2">
    <location>
        <begin position="204"/>
        <end position="379"/>
    </location>
</feature>
<feature type="compositionally biased region" description="Basic and acidic residues" evidence="1">
    <location>
        <begin position="477"/>
        <end position="494"/>
    </location>
</feature>
<proteinExistence type="predicted"/>
<dbReference type="PANTHER" id="PTHR21197:SF0">
    <property type="entry name" value="UDP-GALACTOPYRANOSE MUTASE"/>
    <property type="match status" value="1"/>
</dbReference>
<sequence length="494" mass="55014">MSDVRARRNDEHVIVLGAGPSGLAASLALCRGGLQPLVLERDDDVGGLMRSFRWRQFTVDLGRKELYTRFPEVDALWNEALGGAYGPYPHRVGSLYRGRILELSGKYRGILRGIPVPWLVRGGLSMLGGWACAAMRSPKSYEAYWHGRVGRVFAELLAQGYWEKFRGRRWVEMPVPQMDDEVYSKRSRSFEIARQALRLAQRGGVQTQAAWRHPTHGTGQIFEALRSEIDARGGRIRFQAEVRAIRPQADGSFEVDYLESGVVHSRTSRHVISSLPIEKLTELLGAGPNDVDCREARRSVILVYLFFDEPPQFPHAWLEVNDPLTSIGRITNYAAFGGAMVPPGHSSLCIEYFCQADDPIIQIGDQALTERTLNELASAGLVDPGRLIGSSVRRLQRTNAAASWREQQTERRLSLLRSLARYPTLYHVNRPGSDWATLAGLLAAEAVLTKDRAVFDQRADPTVRHVERPIKASGSCGDHEMIGPAEGHEMGAPN</sequence>
<dbReference type="GO" id="GO:0016491">
    <property type="term" value="F:oxidoreductase activity"/>
    <property type="evidence" value="ECO:0007669"/>
    <property type="project" value="InterPro"/>
</dbReference>
<dbReference type="GO" id="GO:0008767">
    <property type="term" value="F:UDP-galactopyranose mutase activity"/>
    <property type="evidence" value="ECO:0007669"/>
    <property type="project" value="TreeGrafter"/>
</dbReference>
<dbReference type="Pfam" id="PF01593">
    <property type="entry name" value="Amino_oxidase"/>
    <property type="match status" value="1"/>
</dbReference>
<dbReference type="PANTHER" id="PTHR21197">
    <property type="entry name" value="UDP-GALACTOPYRANOSE MUTASE"/>
    <property type="match status" value="1"/>
</dbReference>
<dbReference type="GO" id="GO:0005829">
    <property type="term" value="C:cytosol"/>
    <property type="evidence" value="ECO:0007669"/>
    <property type="project" value="TreeGrafter"/>
</dbReference>
<evidence type="ECO:0000259" key="2">
    <source>
        <dbReference type="Pfam" id="PF01593"/>
    </source>
</evidence>
<dbReference type="InterPro" id="IPR002937">
    <property type="entry name" value="Amino_oxidase"/>
</dbReference>
<dbReference type="InterPro" id="IPR036188">
    <property type="entry name" value="FAD/NAD-bd_sf"/>
</dbReference>